<dbReference type="Gene3D" id="2.170.150.10">
    <property type="entry name" value="Metal Binding Protein, Guanine Nucleotide Exchange Factor, Chain A"/>
    <property type="match status" value="1"/>
</dbReference>
<dbReference type="InterPro" id="IPR011323">
    <property type="entry name" value="Mss4/transl-control_tumour"/>
</dbReference>
<evidence type="ECO:0000313" key="7">
    <source>
        <dbReference type="Proteomes" id="UP000010552"/>
    </source>
</evidence>
<proteinExistence type="inferred from homology"/>
<evidence type="ECO:0000256" key="4">
    <source>
        <dbReference type="PROSITE-ProRule" id="PRU01133"/>
    </source>
</evidence>
<evidence type="ECO:0000259" key="5">
    <source>
        <dbReference type="PROSITE" id="PS51797"/>
    </source>
</evidence>
<feature type="domain" description="TCTP" evidence="5">
    <location>
        <begin position="1"/>
        <end position="78"/>
    </location>
</feature>
<dbReference type="PANTHER" id="PTHR11991">
    <property type="entry name" value="TRANSLATIONALLY CONTROLLED TUMOR PROTEIN-RELATED"/>
    <property type="match status" value="1"/>
</dbReference>
<accession>L5KY08</accession>
<dbReference type="PRINTS" id="PR01653">
    <property type="entry name" value="TCTPROTEIN"/>
</dbReference>
<comment type="function">
    <text evidence="2">Involved in calcium binding and microtubule stabilization. Acts as a negative regulator of TSC22D1-mediated apoptosis, via interaction with and destabilization of TSC22D1 protein.</text>
</comment>
<dbReference type="InterPro" id="IPR018105">
    <property type="entry name" value="Translational_control_tumour_p"/>
</dbReference>
<evidence type="ECO:0000256" key="1">
    <source>
        <dbReference type="ARBA" id="ARBA00040832"/>
    </source>
</evidence>
<keyword evidence="7" id="KW-1185">Reference proteome</keyword>
<evidence type="ECO:0000256" key="2">
    <source>
        <dbReference type="ARBA" id="ARBA00046053"/>
    </source>
</evidence>
<dbReference type="GO" id="GO:0005737">
    <property type="term" value="C:cytoplasm"/>
    <property type="evidence" value="ECO:0007669"/>
    <property type="project" value="TreeGrafter"/>
</dbReference>
<reference evidence="7" key="1">
    <citation type="journal article" date="2013" name="Science">
        <title>Comparative analysis of bat genomes provides insight into the evolution of flight and immunity.</title>
        <authorList>
            <person name="Zhang G."/>
            <person name="Cowled C."/>
            <person name="Shi Z."/>
            <person name="Huang Z."/>
            <person name="Bishop-Lilly K.A."/>
            <person name="Fang X."/>
            <person name="Wynne J.W."/>
            <person name="Xiong Z."/>
            <person name="Baker M.L."/>
            <person name="Zhao W."/>
            <person name="Tachedjian M."/>
            <person name="Zhu Y."/>
            <person name="Zhou P."/>
            <person name="Jiang X."/>
            <person name="Ng J."/>
            <person name="Yang L."/>
            <person name="Wu L."/>
            <person name="Xiao J."/>
            <person name="Feng Y."/>
            <person name="Chen Y."/>
            <person name="Sun X."/>
            <person name="Zhang Y."/>
            <person name="Marsh G.A."/>
            <person name="Crameri G."/>
            <person name="Broder C.C."/>
            <person name="Frey K.G."/>
            <person name="Wang L.F."/>
            <person name="Wang J."/>
        </authorList>
    </citation>
    <scope>NUCLEOTIDE SEQUENCE [LARGE SCALE GENOMIC DNA]</scope>
</reference>
<dbReference type="PROSITE" id="PS51797">
    <property type="entry name" value="TCTP_3"/>
    <property type="match status" value="1"/>
</dbReference>
<dbReference type="Pfam" id="PF00838">
    <property type="entry name" value="TCTP"/>
    <property type="match status" value="1"/>
</dbReference>
<organism evidence="6 7">
    <name type="scientific">Pteropus alecto</name>
    <name type="common">Black flying fox</name>
    <dbReference type="NCBI Taxonomy" id="9402"/>
    <lineage>
        <taxon>Eukaryota</taxon>
        <taxon>Metazoa</taxon>
        <taxon>Chordata</taxon>
        <taxon>Craniata</taxon>
        <taxon>Vertebrata</taxon>
        <taxon>Euteleostomi</taxon>
        <taxon>Mammalia</taxon>
        <taxon>Eutheria</taxon>
        <taxon>Laurasiatheria</taxon>
        <taxon>Chiroptera</taxon>
        <taxon>Yinpterochiroptera</taxon>
        <taxon>Pteropodoidea</taxon>
        <taxon>Pteropodidae</taxon>
        <taxon>Pteropodinae</taxon>
        <taxon>Pteropus</taxon>
    </lineage>
</organism>
<evidence type="ECO:0000313" key="6">
    <source>
        <dbReference type="EMBL" id="ELK15698.1"/>
    </source>
</evidence>
<dbReference type="AlphaFoldDB" id="L5KY08"/>
<dbReference type="GO" id="GO:0005509">
    <property type="term" value="F:calcium ion binding"/>
    <property type="evidence" value="ECO:0007669"/>
    <property type="project" value="TreeGrafter"/>
</dbReference>
<sequence length="78" mass="8635">MFSNIYKIREIVYRLCLGVEGKMVSKTESNIDDSLIGGNAFSEGTEGEGTESTVITVVDIVMNHNLLEISFAKEAYKK</sequence>
<evidence type="ECO:0000256" key="3">
    <source>
        <dbReference type="ARBA" id="ARBA00047116"/>
    </source>
</evidence>
<name>L5KY08_PTEAL</name>
<gene>
    <name evidence="6" type="ORF">PAL_GLEAN10008672</name>
</gene>
<protein>
    <recommendedName>
        <fullName evidence="1">Translationally-controlled tumor protein</fullName>
    </recommendedName>
</protein>
<dbReference type="Proteomes" id="UP000010552">
    <property type="component" value="Unassembled WGS sequence"/>
</dbReference>
<dbReference type="STRING" id="9402.L5KY08"/>
<dbReference type="PANTHER" id="PTHR11991:SF0">
    <property type="entry name" value="TRANSLATIONALLY-CONTROLLED TUMOR PROTEIN"/>
    <property type="match status" value="1"/>
</dbReference>
<comment type="subunit">
    <text evidence="3">Homodimer. Interacts with STEAP3. Interacts with TSC22D1; interaction results in the destabilization of TSC22D1 protein.</text>
</comment>
<dbReference type="SUPFAM" id="SSF51316">
    <property type="entry name" value="Mss4-like"/>
    <property type="match status" value="1"/>
</dbReference>
<dbReference type="InterPro" id="IPR011057">
    <property type="entry name" value="Mss4-like_sf"/>
</dbReference>
<dbReference type="EMBL" id="KB030533">
    <property type="protein sequence ID" value="ELK15698.1"/>
    <property type="molecule type" value="Genomic_DNA"/>
</dbReference>
<dbReference type="InParanoid" id="L5KY08"/>
<dbReference type="InterPro" id="IPR034737">
    <property type="entry name" value="TCTP"/>
</dbReference>
<comment type="similarity">
    <text evidence="4">Belongs to the TCTP family.</text>
</comment>